<dbReference type="Pfam" id="PF14559">
    <property type="entry name" value="TPR_19"/>
    <property type="match status" value="1"/>
</dbReference>
<feature type="transmembrane region" description="Helical" evidence="2">
    <location>
        <begin position="414"/>
        <end position="433"/>
    </location>
</feature>
<dbReference type="AlphaFoldDB" id="A0A956M4V5"/>
<accession>A0A956M4V5</accession>
<feature type="transmembrane region" description="Helical" evidence="2">
    <location>
        <begin position="263"/>
        <end position="283"/>
    </location>
</feature>
<evidence type="ECO:0008006" key="5">
    <source>
        <dbReference type="Google" id="ProtNLM"/>
    </source>
</evidence>
<feature type="repeat" description="TPR" evidence="1">
    <location>
        <begin position="559"/>
        <end position="592"/>
    </location>
</feature>
<feature type="transmembrane region" description="Helical" evidence="2">
    <location>
        <begin position="174"/>
        <end position="192"/>
    </location>
</feature>
<dbReference type="SUPFAM" id="SSF48452">
    <property type="entry name" value="TPR-like"/>
    <property type="match status" value="1"/>
</dbReference>
<gene>
    <name evidence="3" type="ORF">KC729_20395</name>
</gene>
<evidence type="ECO:0000313" key="3">
    <source>
        <dbReference type="EMBL" id="MCA9730055.1"/>
    </source>
</evidence>
<feature type="transmembrane region" description="Helical" evidence="2">
    <location>
        <begin position="380"/>
        <end position="402"/>
    </location>
</feature>
<dbReference type="Proteomes" id="UP000697710">
    <property type="component" value="Unassembled WGS sequence"/>
</dbReference>
<feature type="transmembrane region" description="Helical" evidence="2">
    <location>
        <begin position="77"/>
        <end position="94"/>
    </location>
</feature>
<feature type="transmembrane region" description="Helical" evidence="2">
    <location>
        <begin position="199"/>
        <end position="221"/>
    </location>
</feature>
<dbReference type="SMART" id="SM00028">
    <property type="entry name" value="TPR"/>
    <property type="match status" value="3"/>
</dbReference>
<reference evidence="3" key="1">
    <citation type="submission" date="2020-04" db="EMBL/GenBank/DDBJ databases">
        <authorList>
            <person name="Zhang T."/>
        </authorList>
    </citation>
    <scope>NUCLEOTIDE SEQUENCE</scope>
    <source>
        <strain evidence="3">HKST-UBA01</strain>
    </source>
</reference>
<evidence type="ECO:0000256" key="2">
    <source>
        <dbReference type="SAM" id="Phobius"/>
    </source>
</evidence>
<feature type="transmembrane region" description="Helical" evidence="2">
    <location>
        <begin position="227"/>
        <end position="251"/>
    </location>
</feature>
<feature type="repeat" description="TPR" evidence="1">
    <location>
        <begin position="457"/>
        <end position="490"/>
    </location>
</feature>
<feature type="transmembrane region" description="Helical" evidence="2">
    <location>
        <begin position="320"/>
        <end position="337"/>
    </location>
</feature>
<organism evidence="3 4">
    <name type="scientific">Eiseniibacteriota bacterium</name>
    <dbReference type="NCBI Taxonomy" id="2212470"/>
    <lineage>
        <taxon>Bacteria</taxon>
        <taxon>Candidatus Eiseniibacteriota</taxon>
    </lineage>
</organism>
<evidence type="ECO:0000313" key="4">
    <source>
        <dbReference type="Proteomes" id="UP000697710"/>
    </source>
</evidence>
<feature type="transmembrane region" description="Helical" evidence="2">
    <location>
        <begin position="35"/>
        <end position="57"/>
    </location>
</feature>
<name>A0A956M4V5_UNCEI</name>
<keyword evidence="2" id="KW-1133">Transmembrane helix</keyword>
<evidence type="ECO:0000256" key="1">
    <source>
        <dbReference type="PROSITE-ProRule" id="PRU00339"/>
    </source>
</evidence>
<keyword evidence="2" id="KW-0812">Transmembrane</keyword>
<feature type="non-terminal residue" evidence="3">
    <location>
        <position position="608"/>
    </location>
</feature>
<feature type="non-terminal residue" evidence="3">
    <location>
        <position position="1"/>
    </location>
</feature>
<protein>
    <recommendedName>
        <fullName evidence="5">Tetratricopeptide repeat protein</fullName>
    </recommendedName>
</protein>
<dbReference type="Gene3D" id="1.25.40.10">
    <property type="entry name" value="Tetratricopeptide repeat domain"/>
    <property type="match status" value="1"/>
</dbReference>
<dbReference type="PROSITE" id="PS50005">
    <property type="entry name" value="TPR"/>
    <property type="match status" value="2"/>
</dbReference>
<keyword evidence="1" id="KW-0802">TPR repeat</keyword>
<dbReference type="InterPro" id="IPR019734">
    <property type="entry name" value="TPR_rpt"/>
</dbReference>
<dbReference type="EMBL" id="JAGQHR010000966">
    <property type="protein sequence ID" value="MCA9730055.1"/>
    <property type="molecule type" value="Genomic_DNA"/>
</dbReference>
<comment type="caution">
    <text evidence="3">The sequence shown here is derived from an EMBL/GenBank/DDBJ whole genome shotgun (WGS) entry which is preliminary data.</text>
</comment>
<dbReference type="InterPro" id="IPR011990">
    <property type="entry name" value="TPR-like_helical_dom_sf"/>
</dbReference>
<keyword evidence="2" id="KW-0472">Membrane</keyword>
<feature type="transmembrane region" description="Helical" evidence="2">
    <location>
        <begin position="6"/>
        <end position="23"/>
    </location>
</feature>
<reference evidence="3" key="2">
    <citation type="journal article" date="2021" name="Microbiome">
        <title>Successional dynamics and alternative stable states in a saline activated sludge microbial community over 9 years.</title>
        <authorList>
            <person name="Wang Y."/>
            <person name="Ye J."/>
            <person name="Ju F."/>
            <person name="Liu L."/>
            <person name="Boyd J.A."/>
            <person name="Deng Y."/>
            <person name="Parks D.H."/>
            <person name="Jiang X."/>
            <person name="Yin X."/>
            <person name="Woodcroft B.J."/>
            <person name="Tyson G.W."/>
            <person name="Hugenholtz P."/>
            <person name="Polz M.F."/>
            <person name="Zhang T."/>
        </authorList>
    </citation>
    <scope>NUCLEOTIDE SEQUENCE</scope>
    <source>
        <strain evidence="3">HKST-UBA01</strain>
    </source>
</reference>
<sequence length="608" mass="66563">VSGGPILLGLALLVAVFAGGRFLPGAALWGANQFAYLPVWTYVTWLLCAIILLVPVGASRFARVWEPAGRWLLTSRIAPPLAALVMAGLGFVFGRSTHFLGDGTWLAANVESGQQFHFFDFVDYRLHLLVYRAAAGRIAADEVYRVGSVLAGAIAVFSQLLLVRRLPWEPWRKSWLVLLLLATPPVVLYFGYVESYSFLYAALTAFSIAGLLACEGVWPVWGASAFFGLGIFLHLSAVFSAPALLALGFLAPGRKGVRRWIEVVGPPAGFLILALLLYLASGYDLARFRAEFLHSSQGQSILAPLTGDGGIFSAGHWKDLGNTVLLTAPACVVVLLARARWIVRGVRSPVVGFLLVQILAVAFIRTIVDAKLGGAKDWDLVIAHSAAIPLLAGVVVTATRPVRSDGTAPRRIRGAMSAVLGISLVTTVAWILLQGYPDRSIARLIDVTADAPADTRTYDLEEVGRYYRDRQDYPRAIRLYEECVRRSPGHPRLRAQLGALYYLVQDFGPAKRELAEALRIDDGTQLALELLSEIELADGELSEAWRHTERLTQVAPGPPTTWELRGRVAMASQQWDEAVRAYTEAARRRPSAENVRQRAFALLRAERF</sequence>
<proteinExistence type="predicted"/>
<feature type="transmembrane region" description="Helical" evidence="2">
    <location>
        <begin position="349"/>
        <end position="368"/>
    </location>
</feature>